<dbReference type="InterPro" id="IPR008619">
    <property type="entry name" value="Filamentous_hemagglutn_rpt"/>
</dbReference>
<dbReference type="GO" id="GO:0003824">
    <property type="term" value="F:catalytic activity"/>
    <property type="evidence" value="ECO:0007669"/>
    <property type="project" value="UniProtKB-ARBA"/>
</dbReference>
<sequence>MGTLTNREHALIYSAGDLRVGGALDATGKATGQAQSLVNESATIEAERNADIAAASIQNRNLHFASETFEVGREAKWFYRLDGTTEIVDGEGMWFCNTVKSICGRGPGWMGEYDERRLLMPSTRYPESQYGPPFDYSNIQEDQQGRAGVSAPIGLAYSPEAPWCGGGDAGTCTVNAAQFFYKPDAKIWSVFEVERPTGIKKPPTPDECGWRCPADLAQQQATYERDLQLYDTLNEKIKDFNADFRNNRMIKDFTFYEVTQITRETRITQSDPGKIIVGGNARLAGNIVNDKSRILAGGTLKTEGGTLSNVGAEGLRTVDRVGTMAYTYEKNDSRKYNRSDYNATVLAERIETGLGAAQGNTAVSTSGQTPGASTVTQALPPASLTRIALPGNKAIAVVVLPPVIPTSALYRVMQAPNAPYLIATDSQFIGSRSVVSSDFLLQKLNQDPGTILKRLGDGFYEQKLVAEQVMLASGQRFVGDYTDNETQYKALLAAGADFAGKFGLTIGTALSEDQMRHLTSDIVWLVEQTVTLPDGTQQKVLTPQVYLAVKPGDLRGDGSLIAGRDTQISATGDVNNSGTIGARNALVVDAQNVRNSVGAMQGKTVNLNARNDIDNLAGLLKGESVSLVAGRDINLTSSTQSNVRGGISNTIVDGVARVDAGTLSAQAGRDFNAQAAAIAAKDDATIRAGNDINLTAAGTRYGESHDFGEKNRAEMRTTTDIGTQIAAGGNLALIATQDVNAIAAQVASDKQLAVGAGRDINILAGDSSGYTYNEIYYKTKGFLSSKTTHRIRETEWTQGVSSTFGGDSVVMLAGRDMTVVGSNVVGDRDVQIGVGRDLQVLAKDETYKDYQYEKVKKSGLGGGGGFSLGYNKQERTDWNRGASGGYSASTIGSAGGNLTIDAGRDVGVMGSNLLAQDGDITIAGRNVAIITGVGEARQHEYHEFKQSGLTIGVAGGMLGAAQQIQGTLEQAGEAKSGRLAAVKVGQAAYQAVQAKRTMDAAQADGAKEAQKEAASAQIQISIGASKSVSETKRTQESAFGSSVMAGGNISIVALGDKGVAGTGNLSIIGSDLAGKNVLLAATNDLMLQSQALTSTEVSTNKNSGWKLGVGIGVSDSGSGGGINIFASGYVGSGNAKGNGTTYRETQVSARDNLTLISGRDTILEGAQARADSIRADIGRNLILTSQQDSDRYDAKQQQANAGASFSFGSMSGNAYIGASQGKTKSNYDSVVEQTGLYAGKGGYDIYVGKHTQLTGAVIASDAEATKNWLSTETLGFRDLQNKADYKSTTVGLSLGMSGAFDKPNKGDALGGGPSGLSFVTTSGSESGTTRAAVSAGTIEVRSDKDTGRDSTAGLSRDTAGANGSIGKIFDKDKVREQIEFQQAFGQLGMQIAGDVLKDLADKNPSIWGEGKVGAIALHAAVAGVGAALGAGDVGGAITGTIAGDLAGNLVKDQIAQATSGLPAEVRDQVVKVITNVFASAAGGAVGGMSGAGAAAAADKYNRQLHVSELERIKIEANGDAAKQERLTRAACYEVKCWAEFPEGSPLYNQNFVSESEIASHPQEHAWVKSRQALGDFTYSGYASFADSVKALSGLSSPYGKPTWRGEFVGDYKAQPCSIGMGDCQAGISYGRPGNEYRLPDRPDYVTVQGSAFGKSGVVTINLYDGAVYSGFGGVVPVGNNVSLNFGSLLVNDVRDAKQRAARIDAFLQGGGVQGSYCAWLCAGVNHSIGGDTSIEVGVGTPGASVGTGWGVGTGYKIPFLR</sequence>
<name>A0A6S7ARE5_9BURK</name>
<dbReference type="RefSeq" id="WP_246289340.1">
    <property type="nucleotide sequence ID" value="NZ_CADIJO010000048.1"/>
</dbReference>
<protein>
    <submittedName>
        <fullName evidence="1">Uncharacterized protein</fullName>
    </submittedName>
</protein>
<dbReference type="EMBL" id="CADIJO010000048">
    <property type="protein sequence ID" value="CAB3743692.1"/>
    <property type="molecule type" value="Genomic_DNA"/>
</dbReference>
<dbReference type="Pfam" id="PF05594">
    <property type="entry name" value="Fil_haemagg"/>
    <property type="match status" value="4"/>
</dbReference>
<dbReference type="Proteomes" id="UP000494111">
    <property type="component" value="Unassembled WGS sequence"/>
</dbReference>
<reference evidence="1 2" key="1">
    <citation type="submission" date="2020-04" db="EMBL/GenBank/DDBJ databases">
        <authorList>
            <person name="De Canck E."/>
        </authorList>
    </citation>
    <scope>NUCLEOTIDE SEQUENCE [LARGE SCALE GENOMIC DNA]</scope>
    <source>
        <strain evidence="1 2">LMG 3458</strain>
    </source>
</reference>
<organism evidence="1 2">
    <name type="scientific">Achromobacter deleyi</name>
    <dbReference type="NCBI Taxonomy" id="1353891"/>
    <lineage>
        <taxon>Bacteria</taxon>
        <taxon>Pseudomonadati</taxon>
        <taxon>Pseudomonadota</taxon>
        <taxon>Betaproteobacteria</taxon>
        <taxon>Burkholderiales</taxon>
        <taxon>Alcaligenaceae</taxon>
        <taxon>Achromobacter</taxon>
    </lineage>
</organism>
<evidence type="ECO:0000313" key="1">
    <source>
        <dbReference type="EMBL" id="CAB3743692.1"/>
    </source>
</evidence>
<dbReference type="InterPro" id="IPR025157">
    <property type="entry name" value="Hemagglutinin_rpt"/>
</dbReference>
<dbReference type="Pfam" id="PF13332">
    <property type="entry name" value="Fil_haemagg_2"/>
    <property type="match status" value="3"/>
</dbReference>
<gene>
    <name evidence="1" type="ORF">LMG3458_06155</name>
</gene>
<evidence type="ECO:0000313" key="2">
    <source>
        <dbReference type="Proteomes" id="UP000494111"/>
    </source>
</evidence>
<accession>A0A6S7ARE5</accession>
<proteinExistence type="predicted"/>